<keyword evidence="2" id="KW-1185">Reference proteome</keyword>
<gene>
    <name evidence="1" type="ORF">P857_758</name>
</gene>
<reference evidence="1 2" key="1">
    <citation type="journal article" date="2013" name="PLoS ONE">
        <title>Bacterial endosymbiosis in a chordate host: long-term co-evolution and conservation of secondary metabolism.</title>
        <authorList>
            <person name="Kwan J.C."/>
            <person name="Schmidt E.W."/>
        </authorList>
    </citation>
    <scope>NUCLEOTIDE SEQUENCE [LARGE SCALE GENOMIC DNA]</scope>
    <source>
        <strain evidence="2">L6</strain>
    </source>
</reference>
<proteinExistence type="predicted"/>
<accession>W2UZ87</accession>
<evidence type="ECO:0000313" key="2">
    <source>
        <dbReference type="Proteomes" id="UP000018951"/>
    </source>
</evidence>
<sequence length="470" mass="55524">MIPKMIDMLYNIVQKRPEDLNLKILETIEEVIWVNDPDERKKAYNTVRAMLSEEKSNRNRSYLLDNMIDCAKHNKINTENRSECMAQMVKIKQDFIFRSIYYEIFTILKFLHKPQPVETPTRISTSNSRSIAHEMSQVSDLERFIRTLYSNMNEFEKKSLKRCAGKLLRTFKDHHCNANELLDFATSLLCSIGDIKEEKNSKGLDEEPLTFEALYEKPNQVSTLFSTEYKSCILRIVMKCYEGCLKKTENDTLAIDTRDLNFKYAWVMYYFRKEQLSLTPDIIKSIYTIVHNYNTRIENVTREVDLSTKYPVFVREVYENEQRRVAHDLKQGELYLSRIGFLLQEKLLDQSVTDRAEYQLFWHMYTGLYHSNYAVAKELYGKIVWLLDKGIEYKETRSAIVLVLKPEIRHEFESWLKDNVVILEIKKYINTILSHYILDIEQPPLASLLNVATVLNVTFQEDNRGHANRQ</sequence>
<evidence type="ECO:0000313" key="1">
    <source>
        <dbReference type="EMBL" id="ETO91264.1"/>
    </source>
</evidence>
<protein>
    <submittedName>
        <fullName evidence="1">Uncharacterized protein</fullName>
    </submittedName>
</protein>
<dbReference type="AlphaFoldDB" id="W2UZ87"/>
<name>W2UZ87_9RICK</name>
<comment type="caution">
    <text evidence="1">The sequence shown here is derived from an EMBL/GenBank/DDBJ whole genome shotgun (WGS) entry which is preliminary data.</text>
</comment>
<dbReference type="Proteomes" id="UP000018951">
    <property type="component" value="Unassembled WGS sequence"/>
</dbReference>
<organism evidence="1 2">
    <name type="scientific">Candidatus Xenolissoclinum pacificiensis L6</name>
    <dbReference type="NCBI Taxonomy" id="1401685"/>
    <lineage>
        <taxon>Bacteria</taxon>
        <taxon>Pseudomonadati</taxon>
        <taxon>Pseudomonadota</taxon>
        <taxon>Alphaproteobacteria</taxon>
        <taxon>Rickettsiales</taxon>
        <taxon>Anaplasmataceae</taxon>
        <taxon>Candidatus Xenolissoclinum</taxon>
    </lineage>
</organism>
<dbReference type="EMBL" id="AXCJ01000008">
    <property type="protein sequence ID" value="ETO91264.1"/>
    <property type="molecule type" value="Genomic_DNA"/>
</dbReference>